<dbReference type="EMBL" id="JARIHO010000011">
    <property type="protein sequence ID" value="KAJ7353676.1"/>
    <property type="molecule type" value="Genomic_DNA"/>
</dbReference>
<evidence type="ECO:0000256" key="2">
    <source>
        <dbReference type="ARBA" id="ARBA00005272"/>
    </source>
</evidence>
<protein>
    <submittedName>
        <fullName evidence="7">FAD-dependent pyridine nucleotide-disulfide oxidoreductase</fullName>
    </submittedName>
</protein>
<dbReference type="AlphaFoldDB" id="A0AAD7ABP4"/>
<name>A0AAD7ABP4_9AGAR</name>
<dbReference type="Gene3D" id="3.50.50.100">
    <property type="match status" value="1"/>
</dbReference>
<dbReference type="Proteomes" id="UP001218218">
    <property type="component" value="Unassembled WGS sequence"/>
</dbReference>
<dbReference type="InterPro" id="IPR036188">
    <property type="entry name" value="FAD/NAD-bd_sf"/>
</dbReference>
<evidence type="ECO:0000256" key="1">
    <source>
        <dbReference type="ARBA" id="ARBA00001974"/>
    </source>
</evidence>
<evidence type="ECO:0000313" key="8">
    <source>
        <dbReference type="Proteomes" id="UP001218218"/>
    </source>
</evidence>
<dbReference type="PRINTS" id="PR00411">
    <property type="entry name" value="PNDRDTASEI"/>
</dbReference>
<evidence type="ECO:0000256" key="3">
    <source>
        <dbReference type="ARBA" id="ARBA00022630"/>
    </source>
</evidence>
<evidence type="ECO:0000259" key="6">
    <source>
        <dbReference type="Pfam" id="PF07992"/>
    </source>
</evidence>
<evidence type="ECO:0000256" key="5">
    <source>
        <dbReference type="ARBA" id="ARBA00023002"/>
    </source>
</evidence>
<comment type="caution">
    <text evidence="7">The sequence shown here is derived from an EMBL/GenBank/DDBJ whole genome shotgun (WGS) entry which is preliminary data.</text>
</comment>
<dbReference type="GO" id="GO:0019646">
    <property type="term" value="P:aerobic electron transport chain"/>
    <property type="evidence" value="ECO:0007669"/>
    <property type="project" value="TreeGrafter"/>
</dbReference>
<evidence type="ECO:0000256" key="4">
    <source>
        <dbReference type="ARBA" id="ARBA00022827"/>
    </source>
</evidence>
<comment type="cofactor">
    <cofactor evidence="1">
        <name>FAD</name>
        <dbReference type="ChEBI" id="CHEBI:57692"/>
    </cofactor>
</comment>
<proteinExistence type="inferred from homology"/>
<accession>A0AAD7ABP4</accession>
<reference evidence="7" key="1">
    <citation type="submission" date="2023-03" db="EMBL/GenBank/DDBJ databases">
        <title>Massive genome expansion in bonnet fungi (Mycena s.s.) driven by repeated elements and novel gene families across ecological guilds.</title>
        <authorList>
            <consortium name="Lawrence Berkeley National Laboratory"/>
            <person name="Harder C.B."/>
            <person name="Miyauchi S."/>
            <person name="Viragh M."/>
            <person name="Kuo A."/>
            <person name="Thoen E."/>
            <person name="Andreopoulos B."/>
            <person name="Lu D."/>
            <person name="Skrede I."/>
            <person name="Drula E."/>
            <person name="Henrissat B."/>
            <person name="Morin E."/>
            <person name="Kohler A."/>
            <person name="Barry K."/>
            <person name="LaButti K."/>
            <person name="Morin E."/>
            <person name="Salamov A."/>
            <person name="Lipzen A."/>
            <person name="Mereny Z."/>
            <person name="Hegedus B."/>
            <person name="Baldrian P."/>
            <person name="Stursova M."/>
            <person name="Weitz H."/>
            <person name="Taylor A."/>
            <person name="Grigoriev I.V."/>
            <person name="Nagy L.G."/>
            <person name="Martin F."/>
            <person name="Kauserud H."/>
        </authorList>
    </citation>
    <scope>NUCLEOTIDE SEQUENCE</scope>
    <source>
        <strain evidence="7">CBHHK002</strain>
    </source>
</reference>
<keyword evidence="5" id="KW-0560">Oxidoreductase</keyword>
<evidence type="ECO:0000313" key="7">
    <source>
        <dbReference type="EMBL" id="KAJ7353676.1"/>
    </source>
</evidence>
<dbReference type="InterPro" id="IPR051169">
    <property type="entry name" value="NADH-Q_oxidoreductase"/>
</dbReference>
<dbReference type="SUPFAM" id="SSF51905">
    <property type="entry name" value="FAD/NAD(P)-binding domain"/>
    <property type="match status" value="1"/>
</dbReference>
<dbReference type="PANTHER" id="PTHR42913">
    <property type="entry name" value="APOPTOSIS-INDUCING FACTOR 1"/>
    <property type="match status" value="1"/>
</dbReference>
<gene>
    <name evidence="7" type="ORF">DFH08DRAFT_857465</name>
</gene>
<keyword evidence="3" id="KW-0285">Flavoprotein</keyword>
<dbReference type="PRINTS" id="PR00368">
    <property type="entry name" value="FADPNR"/>
</dbReference>
<dbReference type="InterPro" id="IPR023753">
    <property type="entry name" value="FAD/NAD-binding_dom"/>
</dbReference>
<dbReference type="GO" id="GO:0003955">
    <property type="term" value="F:NAD(P)H dehydrogenase (quinone) activity"/>
    <property type="evidence" value="ECO:0007669"/>
    <property type="project" value="TreeGrafter"/>
</dbReference>
<organism evidence="7 8">
    <name type="scientific">Mycena albidolilacea</name>
    <dbReference type="NCBI Taxonomy" id="1033008"/>
    <lineage>
        <taxon>Eukaryota</taxon>
        <taxon>Fungi</taxon>
        <taxon>Dikarya</taxon>
        <taxon>Basidiomycota</taxon>
        <taxon>Agaricomycotina</taxon>
        <taxon>Agaricomycetes</taxon>
        <taxon>Agaricomycetidae</taxon>
        <taxon>Agaricales</taxon>
        <taxon>Marasmiineae</taxon>
        <taxon>Mycenaceae</taxon>
        <taxon>Mycena</taxon>
    </lineage>
</organism>
<dbReference type="PANTHER" id="PTHR42913:SF3">
    <property type="entry name" value="64 KDA MITOCHONDRIAL NADH DEHYDROGENASE (EUROFUNG)"/>
    <property type="match status" value="1"/>
</dbReference>
<keyword evidence="4" id="KW-0274">FAD</keyword>
<dbReference type="Pfam" id="PF07992">
    <property type="entry name" value="Pyr_redox_2"/>
    <property type="match status" value="1"/>
</dbReference>
<sequence length="408" mass="43230">MTTPPRIVIVGAGFAGLWAALSAARKLDLAGKPDGFVEIVLIAPEPILYLRPRFYETDLSAASVSLTELFDTAGVRYVQGSVQNIDVEKHHLAYVSGSGGAASILTYDRLVLATGSKLFLPETVPGLAHYSWNVDQMDTALKLDAHLKALATLPDSPVRSTVVVCGGGFTGVEIAAELPQRLRGILGEQARIRVIVLERAACIGPEMAPPPRPVIQEALGSLGVEILLGETVVSVDADGVTTASGMRIASKTVIWTAGMRADGLTAQIPATRDAFGRIHVTRTLEVPGVDHVYATGDVAHVPVDDEGHLALMCCQHALYMGKAAGNNAMAALLGLPLAPYRKPQYAVGLALGPWGAVYTVGWEQTVASVKEEAQEVKKYVNTQVIYPPPPDRAAIFAAADPDVQAKLY</sequence>
<comment type="similarity">
    <text evidence="2">Belongs to the NADH dehydrogenase family.</text>
</comment>
<keyword evidence="8" id="KW-1185">Reference proteome</keyword>
<feature type="domain" description="FAD/NAD(P)-binding" evidence="6">
    <location>
        <begin position="6"/>
        <end position="318"/>
    </location>
</feature>